<keyword evidence="5 9" id="KW-0067">ATP-binding</keyword>
<keyword evidence="7" id="KW-0315">Glutamine amidotransferase</keyword>
<evidence type="ECO:0000256" key="8">
    <source>
        <dbReference type="ARBA" id="ARBA00048741"/>
    </source>
</evidence>
<evidence type="ECO:0000256" key="9">
    <source>
        <dbReference type="PIRSR" id="PIRSR001589-2"/>
    </source>
</evidence>
<evidence type="ECO:0000259" key="11">
    <source>
        <dbReference type="PROSITE" id="PS51278"/>
    </source>
</evidence>
<feature type="binding site" evidence="9">
    <location>
        <position position="80"/>
    </location>
    <ligand>
        <name>L-glutamine</name>
        <dbReference type="ChEBI" id="CHEBI:58359"/>
    </ligand>
</feature>
<dbReference type="InterPro" id="IPR006426">
    <property type="entry name" value="Asn_synth_AEB"/>
</dbReference>
<evidence type="ECO:0000313" key="13">
    <source>
        <dbReference type="Proteomes" id="UP000050430"/>
    </source>
</evidence>
<dbReference type="Pfam" id="PF13537">
    <property type="entry name" value="GATase_7"/>
    <property type="match status" value="1"/>
</dbReference>
<evidence type="ECO:0000256" key="6">
    <source>
        <dbReference type="ARBA" id="ARBA00022888"/>
    </source>
</evidence>
<evidence type="ECO:0000256" key="2">
    <source>
        <dbReference type="ARBA" id="ARBA00005752"/>
    </source>
</evidence>
<comment type="catalytic activity">
    <reaction evidence="8">
        <text>L-aspartate + L-glutamine + ATP + H2O = L-asparagine + L-glutamate + AMP + diphosphate + H(+)</text>
        <dbReference type="Rhea" id="RHEA:12228"/>
        <dbReference type="ChEBI" id="CHEBI:15377"/>
        <dbReference type="ChEBI" id="CHEBI:15378"/>
        <dbReference type="ChEBI" id="CHEBI:29985"/>
        <dbReference type="ChEBI" id="CHEBI:29991"/>
        <dbReference type="ChEBI" id="CHEBI:30616"/>
        <dbReference type="ChEBI" id="CHEBI:33019"/>
        <dbReference type="ChEBI" id="CHEBI:58048"/>
        <dbReference type="ChEBI" id="CHEBI:58359"/>
        <dbReference type="ChEBI" id="CHEBI:456215"/>
        <dbReference type="EC" id="6.3.5.4"/>
    </reaction>
</comment>
<dbReference type="GO" id="GO:0006529">
    <property type="term" value="P:asparagine biosynthetic process"/>
    <property type="evidence" value="ECO:0007669"/>
    <property type="project" value="UniProtKB-KW"/>
</dbReference>
<dbReference type="InterPro" id="IPR029055">
    <property type="entry name" value="Ntn_hydrolases_N"/>
</dbReference>
<dbReference type="PATRIC" id="fig|229920.5.peg.1718"/>
<evidence type="ECO:0000256" key="4">
    <source>
        <dbReference type="ARBA" id="ARBA00022741"/>
    </source>
</evidence>
<comment type="similarity">
    <text evidence="2">Belongs to the asparagine synthetase family.</text>
</comment>
<dbReference type="PANTHER" id="PTHR43284:SF1">
    <property type="entry name" value="ASPARAGINE SYNTHETASE"/>
    <property type="match status" value="1"/>
</dbReference>
<dbReference type="Gene3D" id="3.60.20.10">
    <property type="entry name" value="Glutamine Phosphoribosylpyrophosphate, subunit 1, domain 1"/>
    <property type="match status" value="1"/>
</dbReference>
<dbReference type="PANTHER" id="PTHR43284">
    <property type="entry name" value="ASPARAGINE SYNTHETASE (GLUTAMINE-HYDROLYZING)"/>
    <property type="match status" value="1"/>
</dbReference>
<dbReference type="SUPFAM" id="SSF52402">
    <property type="entry name" value="Adenine nucleotide alpha hydrolases-like"/>
    <property type="match status" value="1"/>
</dbReference>
<dbReference type="GO" id="GO:0004066">
    <property type="term" value="F:asparagine synthase (glutamine-hydrolyzing) activity"/>
    <property type="evidence" value="ECO:0007669"/>
    <property type="project" value="UniProtKB-EC"/>
</dbReference>
<dbReference type="PROSITE" id="PS51278">
    <property type="entry name" value="GATASE_TYPE_2"/>
    <property type="match status" value="1"/>
</dbReference>
<sequence>MSDAIIHRGPDDSGQFVDSACGIAFGFRRLAIVDLTPTGHQPMISASGRFVMVFNGEIYNYAEMRNELIAAGVAFRGTSDSEVMVEAIDAWGLEPSVRRFNGQFAFAIWDRRDRVLHLVRDRVGVKPLYYGWSGKVLLFGSELKCLRAYPGFSGDIDRNALALFTRHNYIPAPFSIFRNVFKQTPGTILTFPFDKPGYLPEPRTYWSVRTVVEAGLANPFTGSEAEAEEQLESLLRESVRLRMMADVPLGAFLSGGVDSSAIVALMQAESTRPVKTFTIGFHEDEYNEADHARKVAEHLKTEHTDLMVTPEEARAVIPLLPTMYDEPFSDSSQIPTYLVSQLTRKYVTVSLSGDGGDELFAGYNRYFWGNDIWSKIGWMGSGVRGAMAGSMRLLSPNTWDGIFHTFKPVIPKSLRVPTAGEKMKKVADVVSVNSQYDLYYRLVSHWKNPENLVKGSKEPLTPLTDRSTWPNIPDFTRWMMYMDLITYLPDDILAKVDRASMAVSLEARVPYLDDHRVIEFAWQLPMSMKIKNGVGKWLLRQVLYKHVPQNLIERPKMGFGVPIDSWLRGPLRDWAEDLLDENRMRAEGFFDPAPVRQLWREHLAGTHNNQYYLWDILVFQEWLRAQVPQTQM</sequence>
<dbReference type="Pfam" id="PF00733">
    <property type="entry name" value="Asn_synthase"/>
    <property type="match status" value="1"/>
</dbReference>
<dbReference type="InterPro" id="IPR051786">
    <property type="entry name" value="ASN_synthetase/amidase"/>
</dbReference>
<dbReference type="InterPro" id="IPR001962">
    <property type="entry name" value="Asn_synthase"/>
</dbReference>
<keyword evidence="6" id="KW-0061">Asparagine biosynthesis</keyword>
<dbReference type="CDD" id="cd01991">
    <property type="entry name" value="Asn_synthase_B_C"/>
    <property type="match status" value="1"/>
</dbReference>
<dbReference type="STRING" id="229920.ADM99_09050"/>
<dbReference type="InterPro" id="IPR017932">
    <property type="entry name" value="GATase_2_dom"/>
</dbReference>
<evidence type="ECO:0000256" key="1">
    <source>
        <dbReference type="ARBA" id="ARBA00005187"/>
    </source>
</evidence>
<dbReference type="PIRSF" id="PIRSF001589">
    <property type="entry name" value="Asn_synthetase_glu-h"/>
    <property type="match status" value="1"/>
</dbReference>
<evidence type="ECO:0000256" key="10">
    <source>
        <dbReference type="PIRSR" id="PIRSR001589-3"/>
    </source>
</evidence>
<feature type="site" description="Important for beta-aspartyl-AMP intermediate formation" evidence="10">
    <location>
        <position position="354"/>
    </location>
</feature>
<dbReference type="SUPFAM" id="SSF56235">
    <property type="entry name" value="N-terminal nucleophile aminohydrolases (Ntn hydrolases)"/>
    <property type="match status" value="1"/>
</dbReference>
<comment type="pathway">
    <text evidence="1">Amino-acid biosynthesis; L-asparagine biosynthesis; L-asparagine from L-aspartate (L-Gln route): step 1/1.</text>
</comment>
<proteinExistence type="inferred from homology"/>
<dbReference type="GO" id="GO:0005524">
    <property type="term" value="F:ATP binding"/>
    <property type="evidence" value="ECO:0007669"/>
    <property type="project" value="UniProtKB-KW"/>
</dbReference>
<evidence type="ECO:0000256" key="7">
    <source>
        <dbReference type="ARBA" id="ARBA00022962"/>
    </source>
</evidence>
<dbReference type="InterPro" id="IPR014729">
    <property type="entry name" value="Rossmann-like_a/b/a_fold"/>
</dbReference>
<name>A0A0P6WZ25_9CHLR</name>
<accession>A0A0P6WZ25</accession>
<evidence type="ECO:0000256" key="5">
    <source>
        <dbReference type="ARBA" id="ARBA00022840"/>
    </source>
</evidence>
<gene>
    <name evidence="12" type="ORF">ADM99_09050</name>
</gene>
<comment type="caution">
    <text evidence="12">The sequence shown here is derived from an EMBL/GenBank/DDBJ whole genome shotgun (WGS) entry which is preliminary data.</text>
</comment>
<reference evidence="12 13" key="1">
    <citation type="submission" date="2015-07" db="EMBL/GenBank/DDBJ databases">
        <title>Genome sequence of Leptolinea tardivitalis DSM 16556.</title>
        <authorList>
            <person name="Hemp J."/>
            <person name="Ward L.M."/>
            <person name="Pace L.A."/>
            <person name="Fischer W.W."/>
        </authorList>
    </citation>
    <scope>NUCLEOTIDE SEQUENCE [LARGE SCALE GENOMIC DNA]</scope>
    <source>
        <strain evidence="12 13">YMTK-2</strain>
    </source>
</reference>
<keyword evidence="4 9" id="KW-0547">Nucleotide-binding</keyword>
<dbReference type="GO" id="GO:0005829">
    <property type="term" value="C:cytosol"/>
    <property type="evidence" value="ECO:0007669"/>
    <property type="project" value="TreeGrafter"/>
</dbReference>
<dbReference type="Proteomes" id="UP000050430">
    <property type="component" value="Unassembled WGS sequence"/>
</dbReference>
<dbReference type="Gene3D" id="3.40.50.620">
    <property type="entry name" value="HUPs"/>
    <property type="match status" value="1"/>
</dbReference>
<dbReference type="CDD" id="cd00712">
    <property type="entry name" value="AsnB"/>
    <property type="match status" value="1"/>
</dbReference>
<keyword evidence="13" id="KW-1185">Reference proteome</keyword>
<dbReference type="EC" id="6.3.5.4" evidence="3"/>
<feature type="binding site" evidence="9">
    <location>
        <position position="279"/>
    </location>
    <ligand>
        <name>ATP</name>
        <dbReference type="ChEBI" id="CHEBI:30616"/>
    </ligand>
</feature>
<keyword evidence="6" id="KW-0028">Amino-acid biosynthesis</keyword>
<dbReference type="NCBIfam" id="TIGR01536">
    <property type="entry name" value="asn_synth_AEB"/>
    <property type="match status" value="1"/>
</dbReference>
<evidence type="ECO:0000313" key="12">
    <source>
        <dbReference type="EMBL" id="KPL71940.1"/>
    </source>
</evidence>
<protein>
    <recommendedName>
        <fullName evidence="3">asparagine synthase (glutamine-hydrolyzing)</fullName>
        <ecNumber evidence="3">6.3.5.4</ecNumber>
    </recommendedName>
</protein>
<dbReference type="EMBL" id="LGCK01000010">
    <property type="protein sequence ID" value="KPL71940.1"/>
    <property type="molecule type" value="Genomic_DNA"/>
</dbReference>
<evidence type="ECO:0000256" key="3">
    <source>
        <dbReference type="ARBA" id="ARBA00012737"/>
    </source>
</evidence>
<organism evidence="12 13">
    <name type="scientific">Leptolinea tardivitalis</name>
    <dbReference type="NCBI Taxonomy" id="229920"/>
    <lineage>
        <taxon>Bacteria</taxon>
        <taxon>Bacillati</taxon>
        <taxon>Chloroflexota</taxon>
        <taxon>Anaerolineae</taxon>
        <taxon>Anaerolineales</taxon>
        <taxon>Anaerolineaceae</taxon>
        <taxon>Leptolinea</taxon>
    </lineage>
</organism>
<dbReference type="InterPro" id="IPR033738">
    <property type="entry name" value="AsnB_N"/>
</dbReference>
<feature type="domain" description="Glutamine amidotransferase type-2" evidence="11">
    <location>
        <begin position="1"/>
        <end position="194"/>
    </location>
</feature>
<dbReference type="AlphaFoldDB" id="A0A0P6WZ25"/>
<feature type="binding site" evidence="9">
    <location>
        <begin position="352"/>
        <end position="353"/>
    </location>
    <ligand>
        <name>ATP</name>
        <dbReference type="ChEBI" id="CHEBI:30616"/>
    </ligand>
</feature>